<keyword evidence="2" id="KW-1185">Reference proteome</keyword>
<gene>
    <name evidence="1" type="ORF">AYI69_g2240</name>
</gene>
<dbReference type="Proteomes" id="UP000187429">
    <property type="component" value="Unassembled WGS sequence"/>
</dbReference>
<dbReference type="InterPro" id="IPR029061">
    <property type="entry name" value="THDP-binding"/>
</dbReference>
<dbReference type="OrthoDB" id="10006023at2759"/>
<evidence type="ECO:0000313" key="1">
    <source>
        <dbReference type="EMBL" id="OMJ28284.1"/>
    </source>
</evidence>
<proteinExistence type="predicted"/>
<dbReference type="SUPFAM" id="SSF52518">
    <property type="entry name" value="Thiamin diphosphate-binding fold (THDP-binding)"/>
    <property type="match status" value="1"/>
</dbReference>
<evidence type="ECO:0000313" key="2">
    <source>
        <dbReference type="Proteomes" id="UP000187429"/>
    </source>
</evidence>
<organism evidence="1 2">
    <name type="scientific">Smittium culicis</name>
    <dbReference type="NCBI Taxonomy" id="133412"/>
    <lineage>
        <taxon>Eukaryota</taxon>
        <taxon>Fungi</taxon>
        <taxon>Fungi incertae sedis</taxon>
        <taxon>Zoopagomycota</taxon>
        <taxon>Kickxellomycotina</taxon>
        <taxon>Harpellomycetes</taxon>
        <taxon>Harpellales</taxon>
        <taxon>Legeriomycetaceae</taxon>
        <taxon>Smittium</taxon>
    </lineage>
</organism>
<accession>A0A1R1YN32</accession>
<evidence type="ECO:0008006" key="3">
    <source>
        <dbReference type="Google" id="ProtNLM"/>
    </source>
</evidence>
<dbReference type="AlphaFoldDB" id="A0A1R1YN32"/>
<sequence>MSETTATPISGAQYIARSLKAQGVKVVFGLVGIPVVE</sequence>
<protein>
    <recommendedName>
        <fullName evidence="3">Thiamine pyrophosphate enzyme N-terminal TPP-binding domain-containing protein</fullName>
    </recommendedName>
</protein>
<feature type="non-terminal residue" evidence="1">
    <location>
        <position position="37"/>
    </location>
</feature>
<dbReference type="EMBL" id="LSSM01000648">
    <property type="protein sequence ID" value="OMJ28284.1"/>
    <property type="molecule type" value="Genomic_DNA"/>
</dbReference>
<comment type="caution">
    <text evidence="1">The sequence shown here is derived from an EMBL/GenBank/DDBJ whole genome shotgun (WGS) entry which is preliminary data.</text>
</comment>
<reference evidence="2" key="1">
    <citation type="submission" date="2017-01" db="EMBL/GenBank/DDBJ databases">
        <authorList>
            <person name="Wang Y."/>
            <person name="White M."/>
            <person name="Kvist S."/>
            <person name="Moncalvo J.-M."/>
        </authorList>
    </citation>
    <scope>NUCLEOTIDE SEQUENCE [LARGE SCALE GENOMIC DNA]</scope>
    <source>
        <strain evidence="2">ID-206-W2</strain>
    </source>
</reference>
<name>A0A1R1YN32_9FUNG</name>